<organism evidence="1 2">
    <name type="scientific">Bacillus cereus</name>
    <dbReference type="NCBI Taxonomy" id="1396"/>
    <lineage>
        <taxon>Bacteria</taxon>
        <taxon>Bacillati</taxon>
        <taxon>Bacillota</taxon>
        <taxon>Bacilli</taxon>
        <taxon>Bacillales</taxon>
        <taxon>Bacillaceae</taxon>
        <taxon>Bacillus</taxon>
        <taxon>Bacillus cereus group</taxon>
    </lineage>
</organism>
<accession>A0A1C4DTA2</accession>
<dbReference type="AlphaFoldDB" id="A0A1C4DTA2"/>
<dbReference type="EMBL" id="MPON01000037">
    <property type="protein sequence ID" value="OKA30494.1"/>
    <property type="molecule type" value="Genomic_DNA"/>
</dbReference>
<evidence type="ECO:0000313" key="2">
    <source>
        <dbReference type="Proteomes" id="UP000186535"/>
    </source>
</evidence>
<gene>
    <name evidence="1" type="ORF">BJR07_29950</name>
</gene>
<dbReference type="Proteomes" id="UP000186535">
    <property type="component" value="Unassembled WGS sequence"/>
</dbReference>
<name>A0A1C4DTA2_BACCE</name>
<evidence type="ECO:0000313" key="1">
    <source>
        <dbReference type="EMBL" id="OKA30494.1"/>
    </source>
</evidence>
<comment type="caution">
    <text evidence="1">The sequence shown here is derived from an EMBL/GenBank/DDBJ whole genome shotgun (WGS) entry which is preliminary data.</text>
</comment>
<reference evidence="1 2" key="1">
    <citation type="submission" date="2016-11" db="EMBL/GenBank/DDBJ databases">
        <title>Identification of Bacillus cereus isolated from egg-white.</title>
        <authorList>
            <person name="Soni A."/>
            <person name="Oey I."/>
            <person name="Silcock P."/>
            <person name="Bremer P."/>
        </authorList>
    </citation>
    <scope>NUCLEOTIDE SEQUENCE [LARGE SCALE GENOMIC DNA]</scope>
    <source>
        <strain evidence="1 2">NZAS03</strain>
    </source>
</reference>
<sequence>MNVLLFDNSEWCDICSAVIPVTDVKSMYIEGCEKTLCQSCRGEMELKLKVVETKVIQDMLKLIIKGYGREKVRDFDLMKAERYVKENELTFVIEKRGGKFNQEKLGEFVSLSTTEIILIIQYLQKKIGTHLWMNAVIGALLDRSLVYTLQLEEGEHHDRTTNIGIG</sequence>
<dbReference type="RefSeq" id="WP_073519182.1">
    <property type="nucleotide sequence ID" value="NZ_MPOM01000070.1"/>
</dbReference>
<proteinExistence type="predicted"/>
<protein>
    <submittedName>
        <fullName evidence="1">Uncharacterized protein</fullName>
    </submittedName>
</protein>